<dbReference type="Pfam" id="PF07983">
    <property type="entry name" value="X8"/>
    <property type="match status" value="1"/>
</dbReference>
<keyword evidence="2" id="KW-1003">Cell membrane</keyword>
<evidence type="ECO:0000256" key="4">
    <source>
        <dbReference type="ARBA" id="ARBA00022729"/>
    </source>
</evidence>
<dbReference type="AlphaFoldDB" id="D8TCW1"/>
<name>D8TCW1_SELML</name>
<evidence type="ECO:0000256" key="6">
    <source>
        <dbReference type="ARBA" id="ARBA00023157"/>
    </source>
</evidence>
<dbReference type="Gene3D" id="1.20.58.1040">
    <property type="match status" value="1"/>
</dbReference>
<evidence type="ECO:0000313" key="9">
    <source>
        <dbReference type="EMBL" id="EFJ05513.1"/>
    </source>
</evidence>
<dbReference type="PANTHER" id="PTHR31044:SF57">
    <property type="entry name" value="CARBOHYDRATE-BINDING X8 DOMAIN SUPERFAMILY PROTEIN"/>
    <property type="match status" value="1"/>
</dbReference>
<keyword evidence="4" id="KW-0732">Signal</keyword>
<dbReference type="InParanoid" id="D8TCW1"/>
<dbReference type="Proteomes" id="UP000001514">
    <property type="component" value="Unassembled WGS sequence"/>
</dbReference>
<keyword evidence="10" id="KW-1185">Reference proteome</keyword>
<keyword evidence="5" id="KW-0472">Membrane</keyword>
<dbReference type="GO" id="GO:0005886">
    <property type="term" value="C:plasma membrane"/>
    <property type="evidence" value="ECO:0007669"/>
    <property type="project" value="UniProtKB-SubCell"/>
</dbReference>
<feature type="non-terminal residue" evidence="9">
    <location>
        <position position="79"/>
    </location>
</feature>
<evidence type="ECO:0000256" key="5">
    <source>
        <dbReference type="ARBA" id="ARBA00023136"/>
    </source>
</evidence>
<keyword evidence="7" id="KW-0325">Glycoprotein</keyword>
<protein>
    <recommendedName>
        <fullName evidence="8">X8 domain-containing protein</fullName>
    </recommendedName>
</protein>
<dbReference type="InterPro" id="IPR044788">
    <property type="entry name" value="X8_dom_prot"/>
</dbReference>
<dbReference type="SMART" id="SM00768">
    <property type="entry name" value="X8"/>
    <property type="match status" value="1"/>
</dbReference>
<organism evidence="10">
    <name type="scientific">Selaginella moellendorffii</name>
    <name type="common">Spikemoss</name>
    <dbReference type="NCBI Taxonomy" id="88036"/>
    <lineage>
        <taxon>Eukaryota</taxon>
        <taxon>Viridiplantae</taxon>
        <taxon>Streptophyta</taxon>
        <taxon>Embryophyta</taxon>
        <taxon>Tracheophyta</taxon>
        <taxon>Lycopodiopsida</taxon>
        <taxon>Selaginellales</taxon>
        <taxon>Selaginellaceae</taxon>
        <taxon>Selaginella</taxon>
    </lineage>
</organism>
<dbReference type="HOGENOM" id="CLU_031666_5_2_1"/>
<gene>
    <name evidence="9" type="ORF">SELMODRAFT_49660</name>
</gene>
<dbReference type="PANTHER" id="PTHR31044">
    <property type="entry name" value="BETA-1,3 GLUCANASE"/>
    <property type="match status" value="1"/>
</dbReference>
<keyword evidence="3" id="KW-0449">Lipoprotein</keyword>
<dbReference type="FunCoup" id="D8TCW1">
    <property type="interactions" value="382"/>
</dbReference>
<dbReference type="GO" id="GO:0009506">
    <property type="term" value="C:plasmodesma"/>
    <property type="evidence" value="ECO:0007669"/>
    <property type="project" value="UniProtKB-ARBA"/>
</dbReference>
<keyword evidence="3" id="KW-0336">GPI-anchor</keyword>
<dbReference type="OMA" id="SNASACY"/>
<dbReference type="Gramene" id="EFJ05513">
    <property type="protein sequence ID" value="EFJ05513"/>
    <property type="gene ID" value="SELMODRAFT_49660"/>
</dbReference>
<proteinExistence type="predicted"/>
<keyword evidence="6" id="KW-1015">Disulfide bond</keyword>
<evidence type="ECO:0000259" key="8">
    <source>
        <dbReference type="SMART" id="SM00768"/>
    </source>
</evidence>
<evidence type="ECO:0000256" key="3">
    <source>
        <dbReference type="ARBA" id="ARBA00022622"/>
    </source>
</evidence>
<dbReference type="GO" id="GO:0098552">
    <property type="term" value="C:side of membrane"/>
    <property type="evidence" value="ECO:0007669"/>
    <property type="project" value="UniProtKB-KW"/>
</dbReference>
<dbReference type="FunFam" id="1.20.58.1040:FF:000001">
    <property type="entry name" value="Glucan endo-1,3-beta-glucosidase 4"/>
    <property type="match status" value="1"/>
</dbReference>
<sequence length="79" mass="8492">WCVAKPHADQAVLSKGLNFACGEGGADCAAIQNGGACYNPPTLIAHASYAFNSYYQIKGRNYWNCYFQNAALLVVTDPS</sequence>
<evidence type="ECO:0000256" key="7">
    <source>
        <dbReference type="ARBA" id="ARBA00023180"/>
    </source>
</evidence>
<evidence type="ECO:0000256" key="1">
    <source>
        <dbReference type="ARBA" id="ARBA00004609"/>
    </source>
</evidence>
<comment type="subcellular location">
    <subcellularLocation>
        <location evidence="1">Cell membrane</location>
        <topology evidence="1">Lipid-anchor</topology>
        <topology evidence="1">GPI-anchor</topology>
    </subcellularLocation>
</comment>
<feature type="non-terminal residue" evidence="9">
    <location>
        <position position="1"/>
    </location>
</feature>
<feature type="domain" description="X8" evidence="8">
    <location>
        <begin position="1"/>
        <end position="79"/>
    </location>
</feature>
<reference evidence="9 10" key="1">
    <citation type="journal article" date="2011" name="Science">
        <title>The Selaginella genome identifies genetic changes associated with the evolution of vascular plants.</title>
        <authorList>
            <person name="Banks J.A."/>
            <person name="Nishiyama T."/>
            <person name="Hasebe M."/>
            <person name="Bowman J.L."/>
            <person name="Gribskov M."/>
            <person name="dePamphilis C."/>
            <person name="Albert V.A."/>
            <person name="Aono N."/>
            <person name="Aoyama T."/>
            <person name="Ambrose B.A."/>
            <person name="Ashton N.W."/>
            <person name="Axtell M.J."/>
            <person name="Barker E."/>
            <person name="Barker M.S."/>
            <person name="Bennetzen J.L."/>
            <person name="Bonawitz N.D."/>
            <person name="Chapple C."/>
            <person name="Cheng C."/>
            <person name="Correa L.G."/>
            <person name="Dacre M."/>
            <person name="DeBarry J."/>
            <person name="Dreyer I."/>
            <person name="Elias M."/>
            <person name="Engstrom E.M."/>
            <person name="Estelle M."/>
            <person name="Feng L."/>
            <person name="Finet C."/>
            <person name="Floyd S.K."/>
            <person name="Frommer W.B."/>
            <person name="Fujita T."/>
            <person name="Gramzow L."/>
            <person name="Gutensohn M."/>
            <person name="Harholt J."/>
            <person name="Hattori M."/>
            <person name="Heyl A."/>
            <person name="Hirai T."/>
            <person name="Hiwatashi Y."/>
            <person name="Ishikawa M."/>
            <person name="Iwata M."/>
            <person name="Karol K.G."/>
            <person name="Koehler B."/>
            <person name="Kolukisaoglu U."/>
            <person name="Kubo M."/>
            <person name="Kurata T."/>
            <person name="Lalonde S."/>
            <person name="Li K."/>
            <person name="Li Y."/>
            <person name="Litt A."/>
            <person name="Lyons E."/>
            <person name="Manning G."/>
            <person name="Maruyama T."/>
            <person name="Michael T.P."/>
            <person name="Mikami K."/>
            <person name="Miyazaki S."/>
            <person name="Morinaga S."/>
            <person name="Murata T."/>
            <person name="Mueller-Roeber B."/>
            <person name="Nelson D.R."/>
            <person name="Obara M."/>
            <person name="Oguri Y."/>
            <person name="Olmstead R.G."/>
            <person name="Onodera N."/>
            <person name="Petersen B.L."/>
            <person name="Pils B."/>
            <person name="Prigge M."/>
            <person name="Rensing S.A."/>
            <person name="Riano-Pachon D.M."/>
            <person name="Roberts A.W."/>
            <person name="Sato Y."/>
            <person name="Scheller H.V."/>
            <person name="Schulz B."/>
            <person name="Schulz C."/>
            <person name="Shakirov E.V."/>
            <person name="Shibagaki N."/>
            <person name="Shinohara N."/>
            <person name="Shippen D.E."/>
            <person name="Soerensen I."/>
            <person name="Sotooka R."/>
            <person name="Sugimoto N."/>
            <person name="Sugita M."/>
            <person name="Sumikawa N."/>
            <person name="Tanurdzic M."/>
            <person name="Theissen G."/>
            <person name="Ulvskov P."/>
            <person name="Wakazuki S."/>
            <person name="Weng J.K."/>
            <person name="Willats W.W."/>
            <person name="Wipf D."/>
            <person name="Wolf P.G."/>
            <person name="Yang L."/>
            <person name="Zimmer A.D."/>
            <person name="Zhu Q."/>
            <person name="Mitros T."/>
            <person name="Hellsten U."/>
            <person name="Loque D."/>
            <person name="Otillar R."/>
            <person name="Salamov A."/>
            <person name="Schmutz J."/>
            <person name="Shapiro H."/>
            <person name="Lindquist E."/>
            <person name="Lucas S."/>
            <person name="Rokhsar D."/>
            <person name="Grigoriev I.V."/>
        </authorList>
    </citation>
    <scope>NUCLEOTIDE SEQUENCE [LARGE SCALE GENOMIC DNA]</scope>
</reference>
<dbReference type="EMBL" id="GL377720">
    <property type="protein sequence ID" value="EFJ05513.1"/>
    <property type="molecule type" value="Genomic_DNA"/>
</dbReference>
<evidence type="ECO:0000313" key="10">
    <source>
        <dbReference type="Proteomes" id="UP000001514"/>
    </source>
</evidence>
<dbReference type="KEGG" id="smo:SELMODRAFT_49660"/>
<dbReference type="InterPro" id="IPR012946">
    <property type="entry name" value="X8"/>
</dbReference>
<evidence type="ECO:0000256" key="2">
    <source>
        <dbReference type="ARBA" id="ARBA00022475"/>
    </source>
</evidence>
<accession>D8TCW1</accession>